<dbReference type="Proteomes" id="UP000186922">
    <property type="component" value="Unassembled WGS sequence"/>
</dbReference>
<name>A0A1D1UUL8_RAMVA</name>
<feature type="domain" description="PDZ" evidence="2">
    <location>
        <begin position="129"/>
        <end position="193"/>
    </location>
</feature>
<dbReference type="SMART" id="SM00228">
    <property type="entry name" value="PDZ"/>
    <property type="match status" value="1"/>
</dbReference>
<evidence type="ECO:0000313" key="4">
    <source>
        <dbReference type="Proteomes" id="UP000186922"/>
    </source>
</evidence>
<feature type="region of interest" description="Disordered" evidence="1">
    <location>
        <begin position="89"/>
        <end position="120"/>
    </location>
</feature>
<reference evidence="3 4" key="1">
    <citation type="journal article" date="2016" name="Nat. Commun.">
        <title>Extremotolerant tardigrade genome and improved radiotolerance of human cultured cells by tardigrade-unique protein.</title>
        <authorList>
            <person name="Hashimoto T."/>
            <person name="Horikawa D.D."/>
            <person name="Saito Y."/>
            <person name="Kuwahara H."/>
            <person name="Kozuka-Hata H."/>
            <person name="Shin-I T."/>
            <person name="Minakuchi Y."/>
            <person name="Ohishi K."/>
            <person name="Motoyama A."/>
            <person name="Aizu T."/>
            <person name="Enomoto A."/>
            <person name="Kondo K."/>
            <person name="Tanaka S."/>
            <person name="Hara Y."/>
            <person name="Koshikawa S."/>
            <person name="Sagara H."/>
            <person name="Miura T."/>
            <person name="Yokobori S."/>
            <person name="Miyagawa K."/>
            <person name="Suzuki Y."/>
            <person name="Kubo T."/>
            <person name="Oyama M."/>
            <person name="Kohara Y."/>
            <person name="Fujiyama A."/>
            <person name="Arakawa K."/>
            <person name="Katayama T."/>
            <person name="Toyoda A."/>
            <person name="Kunieda T."/>
        </authorList>
    </citation>
    <scope>NUCLEOTIDE SEQUENCE [LARGE SCALE GENOMIC DNA]</scope>
    <source>
        <strain evidence="3 4">YOKOZUNA-1</strain>
    </source>
</reference>
<evidence type="ECO:0000259" key="2">
    <source>
        <dbReference type="PROSITE" id="PS50106"/>
    </source>
</evidence>
<feature type="compositionally biased region" description="Polar residues" evidence="1">
    <location>
        <begin position="518"/>
        <end position="528"/>
    </location>
</feature>
<dbReference type="AlphaFoldDB" id="A0A1D1UUL8"/>
<feature type="compositionally biased region" description="Low complexity" evidence="1">
    <location>
        <begin position="355"/>
        <end position="368"/>
    </location>
</feature>
<dbReference type="Gene3D" id="2.30.42.10">
    <property type="match status" value="1"/>
</dbReference>
<dbReference type="PANTHER" id="PTHR15545">
    <property type="entry name" value="PDZ DOMAIN CONTAINING RING FINGER PROTEIN 3, 4"/>
    <property type="match status" value="1"/>
</dbReference>
<proteinExistence type="predicted"/>
<feature type="region of interest" description="Disordered" evidence="1">
    <location>
        <begin position="349"/>
        <end position="409"/>
    </location>
</feature>
<accession>A0A1D1UUL8</accession>
<dbReference type="STRING" id="947166.A0A1D1UUL8"/>
<protein>
    <recommendedName>
        <fullName evidence="2">PDZ domain-containing protein</fullName>
    </recommendedName>
</protein>
<feature type="region of interest" description="Disordered" evidence="1">
    <location>
        <begin position="511"/>
        <end position="531"/>
    </location>
</feature>
<dbReference type="EMBL" id="BDGG01000002">
    <property type="protein sequence ID" value="GAU93354.1"/>
    <property type="molecule type" value="Genomic_DNA"/>
</dbReference>
<gene>
    <name evidence="3" type="primary">RvY_05307-1</name>
    <name evidence="3" type="synonym">RvY_05307.1</name>
    <name evidence="3" type="ORF">RvY_05307</name>
</gene>
<feature type="compositionally biased region" description="Basic and acidic residues" evidence="1">
    <location>
        <begin position="258"/>
        <end position="268"/>
    </location>
</feature>
<organism evidence="3 4">
    <name type="scientific">Ramazzottius varieornatus</name>
    <name type="common">Water bear</name>
    <name type="synonym">Tardigrade</name>
    <dbReference type="NCBI Taxonomy" id="947166"/>
    <lineage>
        <taxon>Eukaryota</taxon>
        <taxon>Metazoa</taxon>
        <taxon>Ecdysozoa</taxon>
        <taxon>Tardigrada</taxon>
        <taxon>Eutardigrada</taxon>
        <taxon>Parachela</taxon>
        <taxon>Hypsibioidea</taxon>
        <taxon>Ramazzottiidae</taxon>
        <taxon>Ramazzottius</taxon>
    </lineage>
</organism>
<feature type="region of interest" description="Disordered" evidence="1">
    <location>
        <begin position="303"/>
        <end position="322"/>
    </location>
</feature>
<feature type="compositionally biased region" description="Polar residues" evidence="1">
    <location>
        <begin position="307"/>
        <end position="322"/>
    </location>
</feature>
<dbReference type="PROSITE" id="PS50106">
    <property type="entry name" value="PDZ"/>
    <property type="match status" value="1"/>
</dbReference>
<feature type="region of interest" description="Disordered" evidence="1">
    <location>
        <begin position="37"/>
        <end position="73"/>
    </location>
</feature>
<sequence length="659" mass="73320">MDFIILKVNGRDMSHASHEEALQAFLEAQEPIVVHVLRRSSSSRNTTDPPLIPDDKTSSLNSGNKSDEQSKQNDGRLCICPRCGYKSAALSPDTQDQEEVTSSGVESPYGYNNQPADDDDGAVYKEELKVTLMRGPSQSTMGVRCRNLLNARNPTPVVIVKEVVNEQFHDRNSIRKGDQILEVNGVIVESSEHVDELLADPKCKQFDILVARISQHAEDGESVEELRMSHLEELYEHCEGAVDEDAFDESFNTHEKDSGLAESCRNEDSSENELVLSPRSSKYNTTSSGGCDDLEELISVREAGMQTEPSIRSLPTRSRGSLTSLESELLAVTLQMENIQRQYEGIQEPTLSTFRSQQVPSPRSSRISALPVPNHRTSSLSSFAAQEQSDQAKHSERRHSHKTGSSAHISARPGVVKMISPEFCEKVEDSVKVRPCQPKLTRATVEALGAPAVINGVAIHLPYGSLPNSVPTRQLSRMTNGVLRTVREDEELSSTKSGHIYEQIKTHSPVGDLAGSLTRPSGTRSSASKKPFRNKMLHQRANHIAKERCGITTDDDAMSELKVGRYWSKDERRQQQESAKDAKRRRELERIRKELSTQEAATPKIVTLSHQKFLKCQAKNPDDFTTPEQLQALKARLLTDMRRKTSQVPVHPSNNITTV</sequence>
<feature type="compositionally biased region" description="Polar residues" evidence="1">
    <location>
        <begin position="375"/>
        <end position="389"/>
    </location>
</feature>
<dbReference type="SUPFAM" id="SSF50156">
    <property type="entry name" value="PDZ domain-like"/>
    <property type="match status" value="2"/>
</dbReference>
<feature type="region of interest" description="Disordered" evidence="1">
    <location>
        <begin position="258"/>
        <end position="291"/>
    </location>
</feature>
<dbReference type="PANTHER" id="PTHR15545:SF8">
    <property type="entry name" value="SLO-INTERACTING PROTEIN 1"/>
    <property type="match status" value="1"/>
</dbReference>
<keyword evidence="4" id="KW-1185">Reference proteome</keyword>
<dbReference type="InterPro" id="IPR001478">
    <property type="entry name" value="PDZ"/>
</dbReference>
<evidence type="ECO:0000256" key="1">
    <source>
        <dbReference type="SAM" id="MobiDB-lite"/>
    </source>
</evidence>
<feature type="compositionally biased region" description="Polar residues" evidence="1">
    <location>
        <begin position="100"/>
        <end position="115"/>
    </location>
</feature>
<feature type="compositionally biased region" description="Polar residues" evidence="1">
    <location>
        <begin position="278"/>
        <end position="289"/>
    </location>
</feature>
<dbReference type="InterPro" id="IPR051971">
    <property type="entry name" value="E3_ubiquitin-PDZ_ligase"/>
</dbReference>
<dbReference type="OrthoDB" id="6270329at2759"/>
<dbReference type="InterPro" id="IPR036034">
    <property type="entry name" value="PDZ_sf"/>
</dbReference>
<evidence type="ECO:0000313" key="3">
    <source>
        <dbReference type="EMBL" id="GAU93354.1"/>
    </source>
</evidence>
<comment type="caution">
    <text evidence="3">The sequence shown here is derived from an EMBL/GenBank/DDBJ whole genome shotgun (WGS) entry which is preliminary data.</text>
</comment>
<dbReference type="Pfam" id="PF00595">
    <property type="entry name" value="PDZ"/>
    <property type="match status" value="1"/>
</dbReference>